<comment type="similarity">
    <text evidence="1">Belongs to the helicase family. UvrD subfamily.</text>
</comment>
<evidence type="ECO:0000256" key="7">
    <source>
        <dbReference type="ARBA" id="ARBA00023235"/>
    </source>
</evidence>
<evidence type="ECO:0000256" key="2">
    <source>
        <dbReference type="ARBA" id="ARBA00022741"/>
    </source>
</evidence>
<dbReference type="Gene3D" id="1.10.10.160">
    <property type="match status" value="1"/>
</dbReference>
<sequence length="593" mass="65794">MLNPEQQAAVLEDGHTLVIALPGSGKTKLSVDKIDRLLSLHPTARVGAVTFTRDAANELQKRISKKVGAERAKRVDVDTFHRHSISQLRAANRMPNLLSPAQQFNMALRARDAAGFPDLRPDQVSRIIENVKSSIDLTAETLADEQIYREYSKLLDRHNLCDMQDLVRLSLDGMRQGTVEPLNVQFLLVDEFQDTDRVQLEWVLEHTKRGIIATVVGDDDQSIYGWRHALGVDGMSHFRSQVKARLITLSTNYRCHEEILQRAGNIIVNNPSRISKTLHSHKGRGGKVEVIKTMSREREAEEIAKRILASDGKWVTQGTGPDEWQEWQVPPESFAVLTRSNILLRLIAAELGANSIAFTLGTSAKDIWAMPPLCHLVGLLDSLAKGTTLGVDNALAWRGISEEGLQQVHHAGAGSLNRLLASPGQIHGLEKKEQDSVIQFLSLLQGWKAQLEHGRITLVIGGIKNWLEATTSKKDLNDLCYGAELLGKRLEGPLASRLRVITRKREKTDGTPDSAVQLLTMHGSKGLEFNSVWIAAVDDGTIPSSSRQGDSPIDEERRLMYVAMTRARQGLTISYATTPSFFLKEAGLIVRDR</sequence>
<dbReference type="InterPro" id="IPR014017">
    <property type="entry name" value="DNA_helicase_UvrD-like_C"/>
</dbReference>
<name>A0ABX0L583_9NEIS</name>
<organism evidence="15 16">
    <name type="scientific">Chromobacterium fluminis</name>
    <dbReference type="NCBI Taxonomy" id="3044269"/>
    <lineage>
        <taxon>Bacteria</taxon>
        <taxon>Pseudomonadati</taxon>
        <taxon>Pseudomonadota</taxon>
        <taxon>Betaproteobacteria</taxon>
        <taxon>Neisseriales</taxon>
        <taxon>Chromobacteriaceae</taxon>
        <taxon>Chromobacterium</taxon>
    </lineage>
</organism>
<dbReference type="Pfam" id="PF13361">
    <property type="entry name" value="UvrD_C"/>
    <property type="match status" value="2"/>
</dbReference>
<gene>
    <name evidence="15" type="ORF">HA052_04810</name>
</gene>
<keyword evidence="3 12" id="KW-0378">Hydrolase</keyword>
<dbReference type="RefSeq" id="WP_166451021.1">
    <property type="nucleotide sequence ID" value="NZ_JAAOMA010000004.1"/>
</dbReference>
<dbReference type="PROSITE" id="PS51198">
    <property type="entry name" value="UVRD_HELICASE_ATP_BIND"/>
    <property type="match status" value="1"/>
</dbReference>
<dbReference type="GO" id="GO:0004386">
    <property type="term" value="F:helicase activity"/>
    <property type="evidence" value="ECO:0007669"/>
    <property type="project" value="UniProtKB-KW"/>
</dbReference>
<dbReference type="Proteomes" id="UP001515641">
    <property type="component" value="Unassembled WGS sequence"/>
</dbReference>
<reference evidence="15 16" key="1">
    <citation type="submission" date="2020-03" db="EMBL/GenBank/DDBJ databases">
        <title>Draft genome sequence of environmentally isolated cultures.</title>
        <authorList>
            <person name="Wilson H.S."/>
            <person name="De Leon M.E."/>
        </authorList>
    </citation>
    <scope>NUCLEOTIDE SEQUENCE [LARGE SCALE GENOMIC DNA]</scope>
    <source>
        <strain evidence="15 16">HSC-31F16</strain>
    </source>
</reference>
<dbReference type="InterPro" id="IPR027417">
    <property type="entry name" value="P-loop_NTPase"/>
</dbReference>
<evidence type="ECO:0000313" key="16">
    <source>
        <dbReference type="Proteomes" id="UP001515641"/>
    </source>
</evidence>
<dbReference type="PANTHER" id="PTHR11070">
    <property type="entry name" value="UVRD / RECB / PCRA DNA HELICASE FAMILY MEMBER"/>
    <property type="match status" value="1"/>
</dbReference>
<evidence type="ECO:0000256" key="4">
    <source>
        <dbReference type="ARBA" id="ARBA00022806"/>
    </source>
</evidence>
<evidence type="ECO:0000259" key="13">
    <source>
        <dbReference type="PROSITE" id="PS51198"/>
    </source>
</evidence>
<dbReference type="CDD" id="cd17932">
    <property type="entry name" value="DEXQc_UvrD"/>
    <property type="match status" value="1"/>
</dbReference>
<dbReference type="Gene3D" id="3.40.50.300">
    <property type="entry name" value="P-loop containing nucleotide triphosphate hydrolases"/>
    <property type="match status" value="2"/>
</dbReference>
<evidence type="ECO:0000256" key="5">
    <source>
        <dbReference type="ARBA" id="ARBA00022840"/>
    </source>
</evidence>
<evidence type="ECO:0000256" key="10">
    <source>
        <dbReference type="ARBA" id="ARBA00034923"/>
    </source>
</evidence>
<evidence type="ECO:0000313" key="15">
    <source>
        <dbReference type="EMBL" id="NHR04511.1"/>
    </source>
</evidence>
<evidence type="ECO:0000259" key="14">
    <source>
        <dbReference type="PROSITE" id="PS51217"/>
    </source>
</evidence>
<dbReference type="PANTHER" id="PTHR11070:SF2">
    <property type="entry name" value="ATP-DEPENDENT DNA HELICASE SRS2"/>
    <property type="match status" value="1"/>
</dbReference>
<dbReference type="Gene3D" id="1.10.486.10">
    <property type="entry name" value="PCRA, domain 4"/>
    <property type="match status" value="1"/>
</dbReference>
<accession>A0ABX0L583</accession>
<evidence type="ECO:0000256" key="9">
    <source>
        <dbReference type="ARBA" id="ARBA00034808"/>
    </source>
</evidence>
<keyword evidence="4 12" id="KW-0347">Helicase</keyword>
<keyword evidence="5 12" id="KW-0067">ATP-binding</keyword>
<comment type="caution">
    <text evidence="15">The sequence shown here is derived from an EMBL/GenBank/DDBJ whole genome shotgun (WGS) entry which is preliminary data.</text>
</comment>
<dbReference type="SUPFAM" id="SSF52540">
    <property type="entry name" value="P-loop containing nucleoside triphosphate hydrolases"/>
    <property type="match status" value="1"/>
</dbReference>
<dbReference type="InterPro" id="IPR014016">
    <property type="entry name" value="UvrD-like_ATP-bd"/>
</dbReference>
<feature type="domain" description="UvrD-like helicase ATP-binding" evidence="13">
    <location>
        <begin position="1"/>
        <end position="256"/>
    </location>
</feature>
<keyword evidence="2 12" id="KW-0547">Nucleotide-binding</keyword>
<dbReference type="EMBL" id="JAAOMA010000004">
    <property type="protein sequence ID" value="NHR04511.1"/>
    <property type="molecule type" value="Genomic_DNA"/>
</dbReference>
<evidence type="ECO:0000256" key="8">
    <source>
        <dbReference type="ARBA" id="ARBA00034617"/>
    </source>
</evidence>
<keyword evidence="16" id="KW-1185">Reference proteome</keyword>
<evidence type="ECO:0000256" key="3">
    <source>
        <dbReference type="ARBA" id="ARBA00022801"/>
    </source>
</evidence>
<feature type="binding site" evidence="12">
    <location>
        <begin position="20"/>
        <end position="27"/>
    </location>
    <ligand>
        <name>ATP</name>
        <dbReference type="ChEBI" id="CHEBI:30616"/>
    </ligand>
</feature>
<proteinExistence type="inferred from homology"/>
<keyword evidence="6" id="KW-0238">DNA-binding</keyword>
<dbReference type="InterPro" id="IPR000212">
    <property type="entry name" value="DNA_helicase_UvrD/REP"/>
</dbReference>
<dbReference type="Pfam" id="PF00580">
    <property type="entry name" value="UvrD-helicase"/>
    <property type="match status" value="1"/>
</dbReference>
<evidence type="ECO:0000256" key="12">
    <source>
        <dbReference type="PROSITE-ProRule" id="PRU00560"/>
    </source>
</evidence>
<keyword evidence="7" id="KW-0413">Isomerase</keyword>
<protein>
    <recommendedName>
        <fullName evidence="9">DNA 3'-5' helicase</fullName>
        <ecNumber evidence="9">5.6.2.4</ecNumber>
    </recommendedName>
    <alternativeName>
        <fullName evidence="10">DNA 3'-5' helicase II</fullName>
    </alternativeName>
</protein>
<evidence type="ECO:0000256" key="1">
    <source>
        <dbReference type="ARBA" id="ARBA00009922"/>
    </source>
</evidence>
<evidence type="ECO:0000256" key="6">
    <source>
        <dbReference type="ARBA" id="ARBA00023125"/>
    </source>
</evidence>
<comment type="catalytic activity">
    <reaction evidence="8">
        <text>Couples ATP hydrolysis with the unwinding of duplex DNA by translocating in the 3'-5' direction.</text>
        <dbReference type="EC" id="5.6.2.4"/>
    </reaction>
</comment>
<feature type="domain" description="UvrD-like helicase C-terminal" evidence="14">
    <location>
        <begin position="257"/>
        <end position="526"/>
    </location>
</feature>
<dbReference type="InterPro" id="IPR013986">
    <property type="entry name" value="DExx_box_DNA_helicase_dom_sf"/>
</dbReference>
<evidence type="ECO:0000256" key="11">
    <source>
        <dbReference type="ARBA" id="ARBA00048988"/>
    </source>
</evidence>
<comment type="catalytic activity">
    <reaction evidence="11">
        <text>ATP + H2O = ADP + phosphate + H(+)</text>
        <dbReference type="Rhea" id="RHEA:13065"/>
        <dbReference type="ChEBI" id="CHEBI:15377"/>
        <dbReference type="ChEBI" id="CHEBI:15378"/>
        <dbReference type="ChEBI" id="CHEBI:30616"/>
        <dbReference type="ChEBI" id="CHEBI:43474"/>
        <dbReference type="ChEBI" id="CHEBI:456216"/>
        <dbReference type="EC" id="5.6.2.4"/>
    </reaction>
</comment>
<dbReference type="EC" id="5.6.2.4" evidence="9"/>
<dbReference type="PROSITE" id="PS51217">
    <property type="entry name" value="UVRD_HELICASE_CTER"/>
    <property type="match status" value="1"/>
</dbReference>